<evidence type="ECO:0000256" key="3">
    <source>
        <dbReference type="ARBA" id="ARBA00022475"/>
    </source>
</evidence>
<feature type="transmembrane region" description="Helical" evidence="7">
    <location>
        <begin position="12"/>
        <end position="30"/>
    </location>
</feature>
<evidence type="ECO:0000313" key="9">
    <source>
        <dbReference type="Proteomes" id="UP001157134"/>
    </source>
</evidence>
<dbReference type="PRINTS" id="PR00173">
    <property type="entry name" value="EDTRNSPORT"/>
</dbReference>
<dbReference type="PANTHER" id="PTHR42865">
    <property type="entry name" value="PROTON/GLUTAMATE-ASPARTATE SYMPORTER"/>
    <property type="match status" value="1"/>
</dbReference>
<keyword evidence="9" id="KW-1185">Reference proteome</keyword>
<dbReference type="Gene3D" id="1.10.3860.10">
    <property type="entry name" value="Sodium:dicarboxylate symporter"/>
    <property type="match status" value="1"/>
</dbReference>
<proteinExistence type="predicted"/>
<dbReference type="Proteomes" id="UP001157134">
    <property type="component" value="Unassembled WGS sequence"/>
</dbReference>
<gene>
    <name evidence="8" type="ORF">tloyanaT_32770</name>
</gene>
<comment type="caution">
    <text evidence="8">The sequence shown here is derived from an EMBL/GenBank/DDBJ whole genome shotgun (WGS) entry which is preliminary data.</text>
</comment>
<evidence type="ECO:0000256" key="6">
    <source>
        <dbReference type="ARBA" id="ARBA00023136"/>
    </source>
</evidence>
<feature type="transmembrane region" description="Helical" evidence="7">
    <location>
        <begin position="346"/>
        <end position="363"/>
    </location>
</feature>
<dbReference type="InterPro" id="IPR001991">
    <property type="entry name" value="Na-dicarboxylate_symporter"/>
</dbReference>
<organism evidence="8 9">
    <name type="scientific">Thalassotalea loyana</name>
    <dbReference type="NCBI Taxonomy" id="280483"/>
    <lineage>
        <taxon>Bacteria</taxon>
        <taxon>Pseudomonadati</taxon>
        <taxon>Pseudomonadota</taxon>
        <taxon>Gammaproteobacteria</taxon>
        <taxon>Alteromonadales</taxon>
        <taxon>Colwelliaceae</taxon>
        <taxon>Thalassotalea</taxon>
    </lineage>
</organism>
<accession>A0ABQ6HHA0</accession>
<dbReference type="SUPFAM" id="SSF118215">
    <property type="entry name" value="Proton glutamate symport protein"/>
    <property type="match status" value="1"/>
</dbReference>
<feature type="transmembrane region" description="Helical" evidence="7">
    <location>
        <begin position="165"/>
        <end position="183"/>
    </location>
</feature>
<keyword evidence="6 7" id="KW-0472">Membrane</keyword>
<dbReference type="RefSeq" id="WP_284300654.1">
    <property type="nucleotide sequence ID" value="NZ_BSSV01000008.1"/>
</dbReference>
<feature type="transmembrane region" description="Helical" evidence="7">
    <location>
        <begin position="63"/>
        <end position="88"/>
    </location>
</feature>
<keyword evidence="5 7" id="KW-1133">Transmembrane helix</keyword>
<dbReference type="PANTHER" id="PTHR42865:SF7">
    <property type="entry name" value="PROTON_GLUTAMATE-ASPARTATE SYMPORTER"/>
    <property type="match status" value="1"/>
</dbReference>
<feature type="transmembrane region" description="Helical" evidence="7">
    <location>
        <begin position="203"/>
        <end position="223"/>
    </location>
</feature>
<keyword evidence="2" id="KW-0813">Transport</keyword>
<name>A0ABQ6HHA0_9GAMM</name>
<evidence type="ECO:0000256" key="5">
    <source>
        <dbReference type="ARBA" id="ARBA00022989"/>
    </source>
</evidence>
<dbReference type="InterPro" id="IPR036458">
    <property type="entry name" value="Na:dicarbo_symporter_sf"/>
</dbReference>
<keyword evidence="3" id="KW-1003">Cell membrane</keyword>
<evidence type="ECO:0000256" key="7">
    <source>
        <dbReference type="SAM" id="Phobius"/>
    </source>
</evidence>
<dbReference type="Pfam" id="PF00375">
    <property type="entry name" value="SDF"/>
    <property type="match status" value="1"/>
</dbReference>
<sequence length="447" mass="47853">MTKNNTNNLTSRIVIGMTLGILVGFMLKLLMPEGSDFVVPLYFFDFSFRSFFVDGIFEIGGQIFIASLKMLVVPLVFVSLVCGTCSLNDTAKLGRIGGKAIGLYLITTALAITLAMSMALLISPGEGVNMTTETNFASKEAPSLAQVIIQMFPSNPFTAFAQGNMLQVIVFALLFGIATALSGKAGERIASLFVDLNEVIMRLVTILMNLAPYGVFCLLAKLFTDISLATISNLIVYFMVVLGVLLIHALVTYPVLLKLLTGLNPISFLRKMRSTAIFAFSTASSNATIPITLETNTKKLGADNSIASFTVPLGATINMDGTAIMQGVATVFIAQVFNVDLTISDFLMVILTATLASIGTAGVPGVGLIMLAMVLNQVGLPVEGIALIIGVDRLLDMTRTAVNVTGDSMVTMVVAKTEGQLNEEMFNDKNAGQNIEEIDFHKMREDS</sequence>
<feature type="transmembrane region" description="Helical" evidence="7">
    <location>
        <begin position="235"/>
        <end position="256"/>
    </location>
</feature>
<comment type="subcellular location">
    <subcellularLocation>
        <location evidence="1">Cell membrane</location>
        <topology evidence="1">Multi-pass membrane protein</topology>
    </subcellularLocation>
</comment>
<keyword evidence="4 7" id="KW-0812">Transmembrane</keyword>
<evidence type="ECO:0000256" key="1">
    <source>
        <dbReference type="ARBA" id="ARBA00004651"/>
    </source>
</evidence>
<feature type="transmembrane region" description="Helical" evidence="7">
    <location>
        <begin position="369"/>
        <end position="391"/>
    </location>
</feature>
<evidence type="ECO:0000313" key="8">
    <source>
        <dbReference type="EMBL" id="GLX87024.1"/>
    </source>
</evidence>
<evidence type="ECO:0000256" key="2">
    <source>
        <dbReference type="ARBA" id="ARBA00022448"/>
    </source>
</evidence>
<evidence type="ECO:0000256" key="4">
    <source>
        <dbReference type="ARBA" id="ARBA00022692"/>
    </source>
</evidence>
<protein>
    <submittedName>
        <fullName evidence="8">Proton/glutamate symporter</fullName>
    </submittedName>
</protein>
<feature type="transmembrane region" description="Helical" evidence="7">
    <location>
        <begin position="313"/>
        <end position="334"/>
    </location>
</feature>
<feature type="transmembrane region" description="Helical" evidence="7">
    <location>
        <begin position="100"/>
        <end position="122"/>
    </location>
</feature>
<feature type="transmembrane region" description="Helical" evidence="7">
    <location>
        <begin position="276"/>
        <end position="293"/>
    </location>
</feature>
<reference evidence="8 9" key="1">
    <citation type="submission" date="2023-03" db="EMBL/GenBank/DDBJ databases">
        <title>Thalassotalea loyana LMG 22536T draft genome sequence.</title>
        <authorList>
            <person name="Sawabe T."/>
        </authorList>
    </citation>
    <scope>NUCLEOTIDE SEQUENCE [LARGE SCALE GENOMIC DNA]</scope>
    <source>
        <strain evidence="8 9">LMG 22536</strain>
    </source>
</reference>
<dbReference type="EMBL" id="BSSV01000008">
    <property type="protein sequence ID" value="GLX87024.1"/>
    <property type="molecule type" value="Genomic_DNA"/>
</dbReference>